<gene>
    <name evidence="1" type="ORF">MM415B03909_0007</name>
</gene>
<accession>A0A6M3LG93</accession>
<sequence length="96" mass="11236">MTAYQVKIKLKGDYCLEKLETMKFIPLKNRWLFIGRMHSYTFSRLGIHSILVTITPLRKKELIPHQITFGNVNSWLSEVIGRIEIKTKGRTTNDTK</sequence>
<name>A0A6M3LG93_9ZZZZ</name>
<evidence type="ECO:0000313" key="1">
    <source>
        <dbReference type="EMBL" id="QJA94267.1"/>
    </source>
</evidence>
<dbReference type="EMBL" id="MT143217">
    <property type="protein sequence ID" value="QJA94267.1"/>
    <property type="molecule type" value="Genomic_DNA"/>
</dbReference>
<dbReference type="AlphaFoldDB" id="A0A6M3LG93"/>
<proteinExistence type="predicted"/>
<organism evidence="1">
    <name type="scientific">viral metagenome</name>
    <dbReference type="NCBI Taxonomy" id="1070528"/>
    <lineage>
        <taxon>unclassified sequences</taxon>
        <taxon>metagenomes</taxon>
        <taxon>organismal metagenomes</taxon>
    </lineage>
</organism>
<reference evidence="1" key="1">
    <citation type="submission" date="2020-03" db="EMBL/GenBank/DDBJ databases">
        <title>The deep terrestrial virosphere.</title>
        <authorList>
            <person name="Holmfeldt K."/>
            <person name="Nilsson E."/>
            <person name="Simone D."/>
            <person name="Lopez-Fernandez M."/>
            <person name="Wu X."/>
            <person name="de Brujin I."/>
            <person name="Lundin D."/>
            <person name="Andersson A."/>
            <person name="Bertilsson S."/>
            <person name="Dopson M."/>
        </authorList>
    </citation>
    <scope>NUCLEOTIDE SEQUENCE</scope>
    <source>
        <strain evidence="1">MM415B03909</strain>
    </source>
</reference>
<protein>
    <submittedName>
        <fullName evidence="1">Uncharacterized protein</fullName>
    </submittedName>
</protein>